<keyword evidence="5 6" id="KW-0472">Membrane</keyword>
<dbReference type="InterPro" id="IPR050833">
    <property type="entry name" value="Poly_Biosynth_Transport"/>
</dbReference>
<gene>
    <name evidence="7" type="ORF">ACFPIB_07865</name>
</gene>
<name>A0ABW0EB75_9BACT</name>
<dbReference type="Proteomes" id="UP001596161">
    <property type="component" value="Unassembled WGS sequence"/>
</dbReference>
<feature type="transmembrane region" description="Helical" evidence="6">
    <location>
        <begin position="315"/>
        <end position="336"/>
    </location>
</feature>
<feature type="transmembrane region" description="Helical" evidence="6">
    <location>
        <begin position="159"/>
        <end position="183"/>
    </location>
</feature>
<dbReference type="EMBL" id="JBHSKT010000004">
    <property type="protein sequence ID" value="MFC5270520.1"/>
    <property type="molecule type" value="Genomic_DNA"/>
</dbReference>
<evidence type="ECO:0000256" key="3">
    <source>
        <dbReference type="ARBA" id="ARBA00022692"/>
    </source>
</evidence>
<proteinExistence type="predicted"/>
<reference evidence="8" key="1">
    <citation type="journal article" date="2019" name="Int. J. Syst. Evol. Microbiol.">
        <title>The Global Catalogue of Microorganisms (GCM) 10K type strain sequencing project: providing services to taxonomists for standard genome sequencing and annotation.</title>
        <authorList>
            <consortium name="The Broad Institute Genomics Platform"/>
            <consortium name="The Broad Institute Genome Sequencing Center for Infectious Disease"/>
            <person name="Wu L."/>
            <person name="Ma J."/>
        </authorList>
    </citation>
    <scope>NUCLEOTIDE SEQUENCE [LARGE SCALE GENOMIC DNA]</scope>
    <source>
        <strain evidence="8">KACC 12602</strain>
    </source>
</reference>
<protein>
    <submittedName>
        <fullName evidence="7">Lipopolysaccharide biosynthesis protein</fullName>
    </submittedName>
</protein>
<feature type="transmembrane region" description="Helical" evidence="6">
    <location>
        <begin position="76"/>
        <end position="95"/>
    </location>
</feature>
<keyword evidence="8" id="KW-1185">Reference proteome</keyword>
<dbReference type="PANTHER" id="PTHR30250">
    <property type="entry name" value="PST FAMILY PREDICTED COLANIC ACID TRANSPORTER"/>
    <property type="match status" value="1"/>
</dbReference>
<comment type="subcellular location">
    <subcellularLocation>
        <location evidence="1">Cell membrane</location>
        <topology evidence="1">Multi-pass membrane protein</topology>
    </subcellularLocation>
</comment>
<feature type="transmembrane region" description="Helical" evidence="6">
    <location>
        <begin position="343"/>
        <end position="363"/>
    </location>
</feature>
<evidence type="ECO:0000256" key="1">
    <source>
        <dbReference type="ARBA" id="ARBA00004651"/>
    </source>
</evidence>
<accession>A0ABW0EB75</accession>
<keyword evidence="2" id="KW-1003">Cell membrane</keyword>
<evidence type="ECO:0000313" key="7">
    <source>
        <dbReference type="EMBL" id="MFC5270520.1"/>
    </source>
</evidence>
<evidence type="ECO:0000256" key="5">
    <source>
        <dbReference type="ARBA" id="ARBA00023136"/>
    </source>
</evidence>
<evidence type="ECO:0000256" key="6">
    <source>
        <dbReference type="SAM" id="Phobius"/>
    </source>
</evidence>
<feature type="transmembrane region" description="Helical" evidence="6">
    <location>
        <begin position="195"/>
        <end position="215"/>
    </location>
</feature>
<dbReference type="RefSeq" id="WP_378016890.1">
    <property type="nucleotide sequence ID" value="NZ_JBHSKT010000004.1"/>
</dbReference>
<comment type="caution">
    <text evidence="7">The sequence shown here is derived from an EMBL/GenBank/DDBJ whole genome shotgun (WGS) entry which is preliminary data.</text>
</comment>
<organism evidence="7 8">
    <name type="scientific">Adhaeribacter terreus</name>
    <dbReference type="NCBI Taxonomy" id="529703"/>
    <lineage>
        <taxon>Bacteria</taxon>
        <taxon>Pseudomonadati</taxon>
        <taxon>Bacteroidota</taxon>
        <taxon>Cytophagia</taxon>
        <taxon>Cytophagales</taxon>
        <taxon>Hymenobacteraceae</taxon>
        <taxon>Adhaeribacter</taxon>
    </lineage>
</organism>
<feature type="transmembrane region" description="Helical" evidence="6">
    <location>
        <begin position="12"/>
        <end position="32"/>
    </location>
</feature>
<feature type="transmembrane region" description="Helical" evidence="6">
    <location>
        <begin position="101"/>
        <end position="123"/>
    </location>
</feature>
<keyword evidence="4 6" id="KW-1133">Transmembrane helix</keyword>
<evidence type="ECO:0000256" key="4">
    <source>
        <dbReference type="ARBA" id="ARBA00022989"/>
    </source>
</evidence>
<feature type="transmembrane region" description="Helical" evidence="6">
    <location>
        <begin position="130"/>
        <end position="153"/>
    </location>
</feature>
<evidence type="ECO:0000313" key="8">
    <source>
        <dbReference type="Proteomes" id="UP001596161"/>
    </source>
</evidence>
<sequence length="418" mass="46142">MLAKILHTFTSRVGIAGLNFLIVMLTAQVLGASGRGEIGIFGANLALVILFTGLLGGTGLAYLTPRTNIYQLLLPAYVWSVLVSGLVTVLLYFLDQVPPEFAIHLFGLSLLLALFTVNTTVLVGKEKVKLFNYLSFLQTLLLIVVLATGFLVFKQQTIAFYFTALYWAYGFTFTLSFIAILLLPDRPDFTGFQQNILHLFKFGSTAQLSNIITFLNYRLGYYFLNTLTDSKAVGIFSVGVSLSEAIWMVGRSLALVQYAKLVNTEDPEAAKQLTIKLARLSFLVTFTAVLVLALLPPVVFQLIFGEEFGSVNTVIWSLGLGIIAIGTSTIFSHYFAGRGKYSINNWASFSGLLLTVPACWLLIPKLGFVGAGMASTLSYLAAFTFLYWKFRKESGFSFTQLLPGKTDFQELKKLLRKK</sequence>
<keyword evidence="3 6" id="KW-0812">Transmembrane</keyword>
<feature type="transmembrane region" description="Helical" evidence="6">
    <location>
        <begin position="38"/>
        <end position="64"/>
    </location>
</feature>
<dbReference type="PANTHER" id="PTHR30250:SF11">
    <property type="entry name" value="O-ANTIGEN TRANSPORTER-RELATED"/>
    <property type="match status" value="1"/>
</dbReference>
<feature type="transmembrane region" description="Helical" evidence="6">
    <location>
        <begin position="280"/>
        <end position="303"/>
    </location>
</feature>
<evidence type="ECO:0000256" key="2">
    <source>
        <dbReference type="ARBA" id="ARBA00022475"/>
    </source>
</evidence>
<feature type="transmembrane region" description="Helical" evidence="6">
    <location>
        <begin position="235"/>
        <end position="259"/>
    </location>
</feature>
<feature type="transmembrane region" description="Helical" evidence="6">
    <location>
        <begin position="369"/>
        <end position="388"/>
    </location>
</feature>